<protein>
    <submittedName>
        <fullName evidence="2">Uncharacterized protein</fullName>
    </submittedName>
</protein>
<dbReference type="EMBL" id="RBRB01000095">
    <property type="protein sequence ID" value="RMQ35873.1"/>
    <property type="molecule type" value="Genomic_DNA"/>
</dbReference>
<dbReference type="EMBL" id="BGKA01000259">
    <property type="protein sequence ID" value="GBH20460.1"/>
    <property type="molecule type" value="Genomic_DNA"/>
</dbReference>
<dbReference type="AlphaFoldDB" id="A0A2V0RIG0"/>
<reference evidence="1 3" key="1">
    <citation type="submission" date="2018-04" db="EMBL/GenBank/DDBJ databases">
        <title>Draft genome sequence of Pseudomonas syringae pv. actinidiae biovar 3 strains isolated from kiwifruit in Kagawa prefecture.</title>
        <authorList>
            <person name="Tabuchi M."/>
            <person name="Saito M."/>
            <person name="Fujiwara S."/>
            <person name="Sasa N."/>
            <person name="Akimitsu K."/>
            <person name="Gomi K."/>
            <person name="Konishi-Sugita S."/>
            <person name="Hamano K."/>
            <person name="Kataoka I."/>
        </authorList>
    </citation>
    <scope>NUCLEOTIDE SEQUENCE [LARGE SCALE GENOMIC DNA]</scope>
    <source>
        <strain evidence="1 3">MAFF212211</strain>
    </source>
</reference>
<evidence type="ECO:0000313" key="1">
    <source>
        <dbReference type="EMBL" id="GBH20460.1"/>
    </source>
</evidence>
<name>A0A2V0RIG0_PSESF</name>
<evidence type="ECO:0000313" key="3">
    <source>
        <dbReference type="Proteomes" id="UP000248291"/>
    </source>
</evidence>
<evidence type="ECO:0000313" key="4">
    <source>
        <dbReference type="Proteomes" id="UP000273140"/>
    </source>
</evidence>
<organism evidence="2 4">
    <name type="scientific">Pseudomonas syringae pv. actinidiae</name>
    <dbReference type="NCBI Taxonomy" id="103796"/>
    <lineage>
        <taxon>Bacteria</taxon>
        <taxon>Pseudomonadati</taxon>
        <taxon>Pseudomonadota</taxon>
        <taxon>Gammaproteobacteria</taxon>
        <taxon>Pseudomonadales</taxon>
        <taxon>Pseudomonadaceae</taxon>
        <taxon>Pseudomonas</taxon>
        <taxon>Pseudomonas syringae</taxon>
    </lineage>
</organism>
<accession>A0A2V0RIG0</accession>
<comment type="caution">
    <text evidence="2">The sequence shown here is derived from an EMBL/GenBank/DDBJ whole genome shotgun (WGS) entry which is preliminary data.</text>
</comment>
<evidence type="ECO:0000313" key="2">
    <source>
        <dbReference type="EMBL" id="RMQ35873.1"/>
    </source>
</evidence>
<dbReference type="Proteomes" id="UP000273140">
    <property type="component" value="Unassembled WGS sequence"/>
</dbReference>
<dbReference type="Proteomes" id="UP000248291">
    <property type="component" value="Unassembled WGS sequence"/>
</dbReference>
<sequence length="40" mass="4102">MMGSPMSEPASLLLFSDLPIAPHEGAISGVLSCPSVCERA</sequence>
<reference evidence="2 4" key="2">
    <citation type="submission" date="2018-08" db="EMBL/GenBank/DDBJ databases">
        <title>Recombination of ecologically and evolutionarily significant loci maintains genetic cohesion in the Pseudomonas syringae species complex.</title>
        <authorList>
            <person name="Dillon M."/>
            <person name="Thakur S."/>
            <person name="Almeida R.N.D."/>
            <person name="Weir B.S."/>
            <person name="Guttman D.S."/>
        </authorList>
    </citation>
    <scope>NUCLEOTIDE SEQUENCE [LARGE SCALE GENOMIC DNA]</scope>
    <source>
        <strain evidence="2 4">ICMP 19074</strain>
    </source>
</reference>
<gene>
    <name evidence="2" type="ORF">ALQ07_101071</name>
    <name evidence="1" type="ORF">KPSA3_06491</name>
</gene>
<proteinExistence type="predicted"/>